<organism evidence="2 3">
    <name type="scientific">Marinimicrococcus flavescens</name>
    <dbReference type="NCBI Taxonomy" id="3031815"/>
    <lineage>
        <taxon>Bacteria</taxon>
        <taxon>Pseudomonadati</taxon>
        <taxon>Pseudomonadota</taxon>
        <taxon>Alphaproteobacteria</taxon>
        <taxon>Geminicoccales</taxon>
        <taxon>Geminicoccaceae</taxon>
        <taxon>Marinimicrococcus</taxon>
    </lineage>
</organism>
<sequence>MRRSLSLAAFLLAAGLAGEAAAAGLCERLWIPEELELDCRPMAGGAGGEAVDVVPPGVSAPLLSRMTVRELERKGEDALAWEDPSAWLTRQMTVDTSQFAGSIRSYLDDPDSPIGGEPSRGAVTSLLDGLSTLGRLALAGCEDPAQRAARGYWEMECSFTAGGLGVFTELRLQAEGERRYAVSMRTMNEKRLRHFQAIAGSLAAQR</sequence>
<feature type="signal peptide" evidence="1">
    <location>
        <begin position="1"/>
        <end position="22"/>
    </location>
</feature>
<comment type="caution">
    <text evidence="2">The sequence shown here is derived from an EMBL/GenBank/DDBJ whole genome shotgun (WGS) entry which is preliminary data.</text>
</comment>
<reference evidence="2 3" key="1">
    <citation type="submission" date="2023-03" db="EMBL/GenBank/DDBJ databases">
        <title>YIM 152171 draft genome.</title>
        <authorList>
            <person name="Yang Z."/>
        </authorList>
    </citation>
    <scope>NUCLEOTIDE SEQUENCE [LARGE SCALE GENOMIC DNA]</scope>
    <source>
        <strain evidence="2 3">YIM 152171</strain>
    </source>
</reference>
<evidence type="ECO:0000256" key="1">
    <source>
        <dbReference type="SAM" id="SignalP"/>
    </source>
</evidence>
<evidence type="ECO:0000313" key="2">
    <source>
        <dbReference type="EMBL" id="MDF1586621.1"/>
    </source>
</evidence>
<evidence type="ECO:0000313" key="3">
    <source>
        <dbReference type="Proteomes" id="UP001301140"/>
    </source>
</evidence>
<dbReference type="Proteomes" id="UP001301140">
    <property type="component" value="Unassembled WGS sequence"/>
</dbReference>
<feature type="chain" id="PRO_5043042500" description="DUF1311 domain-containing protein" evidence="1">
    <location>
        <begin position="23"/>
        <end position="206"/>
    </location>
</feature>
<accession>A0AAP3XRH0</accession>
<evidence type="ECO:0008006" key="4">
    <source>
        <dbReference type="Google" id="ProtNLM"/>
    </source>
</evidence>
<keyword evidence="1" id="KW-0732">Signal</keyword>
<proteinExistence type="predicted"/>
<dbReference type="AlphaFoldDB" id="A0AAP3XRH0"/>
<protein>
    <recommendedName>
        <fullName evidence="4">DUF1311 domain-containing protein</fullName>
    </recommendedName>
</protein>
<name>A0AAP3XRH0_9PROT</name>
<dbReference type="EMBL" id="JARGEQ010000091">
    <property type="protein sequence ID" value="MDF1586621.1"/>
    <property type="molecule type" value="Genomic_DNA"/>
</dbReference>
<dbReference type="RefSeq" id="WP_327789036.1">
    <property type="nucleotide sequence ID" value="NZ_JARGEQ010000091.1"/>
</dbReference>
<keyword evidence="3" id="KW-1185">Reference proteome</keyword>
<gene>
    <name evidence="2" type="ORF">PZ740_09525</name>
</gene>